<gene>
    <name evidence="5" type="ORF">JYU34_000081</name>
</gene>
<evidence type="ECO:0000313" key="5">
    <source>
        <dbReference type="EMBL" id="KAG7313004.1"/>
    </source>
</evidence>
<dbReference type="InterPro" id="IPR002777">
    <property type="entry name" value="PFD_beta-like"/>
</dbReference>
<proteinExistence type="inferred from homology"/>
<reference evidence="5 6" key="1">
    <citation type="submission" date="2021-06" db="EMBL/GenBank/DDBJ databases">
        <title>A haploid diamondback moth (Plutella xylostella L.) genome assembly resolves 31 chromosomes and identifies a diamide resistance mutation.</title>
        <authorList>
            <person name="Ward C.M."/>
            <person name="Perry K.D."/>
            <person name="Baker G."/>
            <person name="Powis K."/>
            <person name="Heckel D.G."/>
            <person name="Baxter S.W."/>
        </authorList>
    </citation>
    <scope>NUCLEOTIDE SEQUENCE [LARGE SCALE GENOMIC DNA]</scope>
    <source>
        <strain evidence="5 6">LV</strain>
        <tissue evidence="5">Single pupa</tissue>
    </source>
</reference>
<sequence>MSTLPPETKTYESVGRMFLLTDLEEVKKSLANRKSLVAARSKELEKNKQYLEKNLEEFEGTIREMVKQRKCQNEAQ</sequence>
<comment type="subunit">
    <text evidence="2">Heterohexamer of two PFD-alpha type and four PFD-beta type subunits.</text>
</comment>
<dbReference type="PANTHER" id="PTHR20903:SF0">
    <property type="entry name" value="PREFOLDIN SUBUNIT 1"/>
    <property type="match status" value="1"/>
</dbReference>
<dbReference type="PANTHER" id="PTHR20903">
    <property type="entry name" value="PREFOLDIN SUBUNIT 1-RELATED"/>
    <property type="match status" value="1"/>
</dbReference>
<dbReference type="InterPro" id="IPR009053">
    <property type="entry name" value="Prefoldin"/>
</dbReference>
<keyword evidence="3" id="KW-0143">Chaperone</keyword>
<keyword evidence="6" id="KW-1185">Reference proteome</keyword>
<evidence type="ECO:0008006" key="7">
    <source>
        <dbReference type="Google" id="ProtNLM"/>
    </source>
</evidence>
<dbReference type="Pfam" id="PF01920">
    <property type="entry name" value="Prefoldin_2"/>
    <property type="match status" value="1"/>
</dbReference>
<evidence type="ECO:0000256" key="4">
    <source>
        <dbReference type="SAM" id="Coils"/>
    </source>
</evidence>
<accession>A0ABQ7R6S8</accession>
<dbReference type="SUPFAM" id="SSF46579">
    <property type="entry name" value="Prefoldin"/>
    <property type="match status" value="1"/>
</dbReference>
<evidence type="ECO:0000256" key="2">
    <source>
        <dbReference type="ARBA" id="ARBA00011695"/>
    </source>
</evidence>
<comment type="similarity">
    <text evidence="1">Belongs to the prefoldin subunit beta family.</text>
</comment>
<dbReference type="EMBL" id="JAHIBW010000001">
    <property type="protein sequence ID" value="KAG7313004.1"/>
    <property type="molecule type" value="Genomic_DNA"/>
</dbReference>
<organism evidence="5 6">
    <name type="scientific">Plutella xylostella</name>
    <name type="common">Diamondback moth</name>
    <name type="synonym">Plutella maculipennis</name>
    <dbReference type="NCBI Taxonomy" id="51655"/>
    <lineage>
        <taxon>Eukaryota</taxon>
        <taxon>Metazoa</taxon>
        <taxon>Ecdysozoa</taxon>
        <taxon>Arthropoda</taxon>
        <taxon>Hexapoda</taxon>
        <taxon>Insecta</taxon>
        <taxon>Pterygota</taxon>
        <taxon>Neoptera</taxon>
        <taxon>Endopterygota</taxon>
        <taxon>Lepidoptera</taxon>
        <taxon>Glossata</taxon>
        <taxon>Ditrysia</taxon>
        <taxon>Yponomeutoidea</taxon>
        <taxon>Plutellidae</taxon>
        <taxon>Plutella</taxon>
    </lineage>
</organism>
<evidence type="ECO:0000256" key="3">
    <source>
        <dbReference type="ARBA" id="ARBA00023186"/>
    </source>
</evidence>
<feature type="coiled-coil region" evidence="4">
    <location>
        <begin position="41"/>
        <end position="68"/>
    </location>
</feature>
<keyword evidence="4" id="KW-0175">Coiled coil</keyword>
<protein>
    <recommendedName>
        <fullName evidence="7">Prefoldin subunit 1</fullName>
    </recommendedName>
</protein>
<comment type="caution">
    <text evidence="5">The sequence shown here is derived from an EMBL/GenBank/DDBJ whole genome shotgun (WGS) entry which is preliminary data.</text>
</comment>
<evidence type="ECO:0000256" key="1">
    <source>
        <dbReference type="ARBA" id="ARBA00008045"/>
    </source>
</evidence>
<dbReference type="Proteomes" id="UP000823941">
    <property type="component" value="Chromosome 1"/>
</dbReference>
<name>A0ABQ7R6S8_PLUXY</name>
<evidence type="ECO:0000313" key="6">
    <source>
        <dbReference type="Proteomes" id="UP000823941"/>
    </source>
</evidence>
<dbReference type="Gene3D" id="1.10.287.370">
    <property type="match status" value="1"/>
</dbReference>